<gene>
    <name evidence="3" type="ORF">EJB05_42797</name>
    <name evidence="4" type="ORF">EJB05_42798</name>
    <name evidence="2" type="ORF">EJB05_54802</name>
</gene>
<comment type="caution">
    <text evidence="3">The sequence shown here is derived from an EMBL/GenBank/DDBJ whole genome shotgun (WGS) entry which is preliminary data.</text>
</comment>
<accession>A0A5J9TD77</accession>
<evidence type="ECO:0000313" key="3">
    <source>
        <dbReference type="EMBL" id="TVU09330.1"/>
    </source>
</evidence>
<evidence type="ECO:0000259" key="1">
    <source>
        <dbReference type="PROSITE" id="PS50076"/>
    </source>
</evidence>
<dbReference type="PRINTS" id="PR00625">
    <property type="entry name" value="JDOMAIN"/>
</dbReference>
<name>A0A5J9TD77_9POAL</name>
<dbReference type="AlphaFoldDB" id="A0A5J9TD77"/>
<dbReference type="SMART" id="SM00271">
    <property type="entry name" value="DnaJ"/>
    <property type="match status" value="1"/>
</dbReference>
<dbReference type="Gramene" id="TVU09331">
    <property type="protein sequence ID" value="TVU09331"/>
    <property type="gene ID" value="EJB05_42798"/>
</dbReference>
<feature type="domain" description="J" evidence="1">
    <location>
        <begin position="52"/>
        <end position="121"/>
    </location>
</feature>
<dbReference type="GO" id="GO:0009507">
    <property type="term" value="C:chloroplast"/>
    <property type="evidence" value="ECO:0007669"/>
    <property type="project" value="TreeGrafter"/>
</dbReference>
<dbReference type="InterPro" id="IPR053232">
    <property type="entry name" value="DnaJ_C/III_chloroplastic"/>
</dbReference>
<dbReference type="PANTHER" id="PTHR45090:SF3">
    <property type="entry name" value="OS09G0368800 PROTEIN"/>
    <property type="match status" value="1"/>
</dbReference>
<dbReference type="EMBL" id="RWGY01000039">
    <property type="protein sequence ID" value="TVU09330.1"/>
    <property type="molecule type" value="Genomic_DNA"/>
</dbReference>
<dbReference type="GO" id="GO:0005783">
    <property type="term" value="C:endoplasmic reticulum"/>
    <property type="evidence" value="ECO:0007669"/>
    <property type="project" value="UniProtKB-ARBA"/>
</dbReference>
<dbReference type="SUPFAM" id="SSF46565">
    <property type="entry name" value="Chaperone J-domain"/>
    <property type="match status" value="1"/>
</dbReference>
<sequence length="166" mass="18510">MSTSSTLPTARCAAIRTNSSTVSCRSSHCKVKAVATSSSGRASSCSGSTRKDYYKVLSLEHSAAVGAEEIKRAYRRLALRYHPDLCPPSRRAEFTQLFLELRRAYETLSDPARRVRYDAELRTVGGEATSPRVEFARDVWEAQLCALRARSELRQRARSGGLCRFD</sequence>
<evidence type="ECO:0000313" key="2">
    <source>
        <dbReference type="EMBL" id="TVT99801.1"/>
    </source>
</evidence>
<dbReference type="EMBL" id="RWGY01000676">
    <property type="protein sequence ID" value="TVT99801.1"/>
    <property type="molecule type" value="Genomic_DNA"/>
</dbReference>
<dbReference type="Proteomes" id="UP000324897">
    <property type="component" value="Chromosome 3"/>
</dbReference>
<feature type="non-terminal residue" evidence="3">
    <location>
        <position position="1"/>
    </location>
</feature>
<proteinExistence type="predicted"/>
<dbReference type="Gramene" id="TVU09330">
    <property type="protein sequence ID" value="TVU09330"/>
    <property type="gene ID" value="EJB05_42797"/>
</dbReference>
<dbReference type="InterPro" id="IPR001623">
    <property type="entry name" value="DnaJ_domain"/>
</dbReference>
<organism evidence="3 5">
    <name type="scientific">Eragrostis curvula</name>
    <name type="common">weeping love grass</name>
    <dbReference type="NCBI Taxonomy" id="38414"/>
    <lineage>
        <taxon>Eukaryota</taxon>
        <taxon>Viridiplantae</taxon>
        <taxon>Streptophyta</taxon>
        <taxon>Embryophyta</taxon>
        <taxon>Tracheophyta</taxon>
        <taxon>Spermatophyta</taxon>
        <taxon>Magnoliopsida</taxon>
        <taxon>Liliopsida</taxon>
        <taxon>Poales</taxon>
        <taxon>Poaceae</taxon>
        <taxon>PACMAD clade</taxon>
        <taxon>Chloridoideae</taxon>
        <taxon>Eragrostideae</taxon>
        <taxon>Eragrostidinae</taxon>
        <taxon>Eragrostis</taxon>
    </lineage>
</organism>
<dbReference type="PROSITE" id="PS50076">
    <property type="entry name" value="DNAJ_2"/>
    <property type="match status" value="1"/>
</dbReference>
<dbReference type="PANTHER" id="PTHR45090">
    <property type="entry name" value="CHAPERONE PROTEIN DNAJ 20 CHLOROPLASTIC"/>
    <property type="match status" value="1"/>
</dbReference>
<dbReference type="EMBL" id="RWGY01000039">
    <property type="protein sequence ID" value="TVU09331.1"/>
    <property type="molecule type" value="Genomic_DNA"/>
</dbReference>
<dbReference type="Gramene" id="TVT99801">
    <property type="protein sequence ID" value="TVT99801"/>
    <property type="gene ID" value="EJB05_54802"/>
</dbReference>
<protein>
    <recommendedName>
        <fullName evidence="1">J domain-containing protein</fullName>
    </recommendedName>
</protein>
<keyword evidence="5" id="KW-1185">Reference proteome</keyword>
<dbReference type="InterPro" id="IPR036869">
    <property type="entry name" value="J_dom_sf"/>
</dbReference>
<dbReference type="CDD" id="cd06257">
    <property type="entry name" value="DnaJ"/>
    <property type="match status" value="1"/>
</dbReference>
<reference evidence="3 5" key="1">
    <citation type="journal article" date="2019" name="Sci. Rep.">
        <title>A high-quality genome of Eragrostis curvula grass provides insights into Poaceae evolution and supports new strategies to enhance forage quality.</title>
        <authorList>
            <person name="Carballo J."/>
            <person name="Santos B.A.C.M."/>
            <person name="Zappacosta D."/>
            <person name="Garbus I."/>
            <person name="Selva J.P."/>
            <person name="Gallo C.A."/>
            <person name="Diaz A."/>
            <person name="Albertini E."/>
            <person name="Caccamo M."/>
            <person name="Echenique V."/>
        </authorList>
    </citation>
    <scope>NUCLEOTIDE SEQUENCE [LARGE SCALE GENOMIC DNA]</scope>
    <source>
        <strain evidence="5">cv. Victoria</strain>
        <tissue evidence="3">Leaf</tissue>
    </source>
</reference>
<evidence type="ECO:0000313" key="4">
    <source>
        <dbReference type="EMBL" id="TVU09331.1"/>
    </source>
</evidence>
<dbReference type="Gene3D" id="1.10.287.110">
    <property type="entry name" value="DnaJ domain"/>
    <property type="match status" value="1"/>
</dbReference>
<dbReference type="Pfam" id="PF00226">
    <property type="entry name" value="DnaJ"/>
    <property type="match status" value="1"/>
</dbReference>
<evidence type="ECO:0000313" key="5">
    <source>
        <dbReference type="Proteomes" id="UP000324897"/>
    </source>
</evidence>
<dbReference type="OrthoDB" id="10250354at2759"/>
<dbReference type="FunFam" id="1.10.287.110:FF:000098">
    <property type="entry name" value="Chaperone protein dnaJ 20, chloroplastic"/>
    <property type="match status" value="1"/>
</dbReference>